<protein>
    <recommendedName>
        <fullName evidence="6">ATP-dependent Clp protease proteolytic subunit</fullName>
    </recommendedName>
</protein>
<evidence type="ECO:0000256" key="4">
    <source>
        <dbReference type="ARBA" id="ARBA00022801"/>
    </source>
</evidence>
<dbReference type="CDD" id="cd07016">
    <property type="entry name" value="S14_ClpP_1"/>
    <property type="match status" value="1"/>
</dbReference>
<evidence type="ECO:0000313" key="8">
    <source>
        <dbReference type="Proteomes" id="UP001467674"/>
    </source>
</evidence>
<sequence length="250" mass="27905">MRTIKKFWNMKPSASNPSAGEIYIYSEISSEQFWGDETTATTFKEDLEAMGDLQTLNIYINSPGGSVFEGNSIYNIIKRHKAHVNVHIDGVAASIASVIAMAGDTIFMPKNAMMMIHNPWVMTAGNASELRKQADDMDRIRESLVEAYLAKSNGKIERSNLIELLDAETWLTATECVAYGLADVVEETQTMAACADTKLFAKYQNTPGKFLQPVDKQDEEPKLTDSERAFRKQLLADAEAQIAKFKNMEE</sequence>
<dbReference type="NCBIfam" id="NF045542">
    <property type="entry name" value="Clp_rel_HeadMat"/>
    <property type="match status" value="1"/>
</dbReference>
<gene>
    <name evidence="7" type="ORF">ABQG71_06330</name>
</gene>
<comment type="similarity">
    <text evidence="1 6">Belongs to the peptidase S14 family.</text>
</comment>
<evidence type="ECO:0000256" key="3">
    <source>
        <dbReference type="ARBA" id="ARBA00022670"/>
    </source>
</evidence>
<keyword evidence="2" id="KW-0963">Cytoplasm</keyword>
<dbReference type="PANTHER" id="PTHR10381:SF70">
    <property type="entry name" value="ATP-DEPENDENT CLP PROTEASE PROTEOLYTIC SUBUNIT"/>
    <property type="match status" value="1"/>
</dbReference>
<dbReference type="Gene3D" id="3.90.226.10">
    <property type="entry name" value="2-enoyl-CoA Hydratase, Chain A, domain 1"/>
    <property type="match status" value="1"/>
</dbReference>
<accession>A0ABV1S3T4</accession>
<dbReference type="Proteomes" id="UP001467674">
    <property type="component" value="Unassembled WGS sequence"/>
</dbReference>
<keyword evidence="8" id="KW-1185">Reference proteome</keyword>
<evidence type="ECO:0000256" key="1">
    <source>
        <dbReference type="ARBA" id="ARBA00007039"/>
    </source>
</evidence>
<keyword evidence="3 7" id="KW-0645">Protease</keyword>
<organism evidence="7 8">
    <name type="scientific">Bacillus altitudinis</name>
    <dbReference type="NCBI Taxonomy" id="293387"/>
    <lineage>
        <taxon>Bacteria</taxon>
        <taxon>Bacillati</taxon>
        <taxon>Bacillota</taxon>
        <taxon>Bacilli</taxon>
        <taxon>Bacillales</taxon>
        <taxon>Bacillaceae</taxon>
        <taxon>Bacillus</taxon>
    </lineage>
</organism>
<name>A0ABV1S3T4_BACAB</name>
<evidence type="ECO:0000256" key="5">
    <source>
        <dbReference type="ARBA" id="ARBA00022825"/>
    </source>
</evidence>
<dbReference type="RefSeq" id="WP_350385258.1">
    <property type="nucleotide sequence ID" value="NZ_JBEOME010000002.1"/>
</dbReference>
<dbReference type="PRINTS" id="PR00127">
    <property type="entry name" value="CLPPROTEASEP"/>
</dbReference>
<keyword evidence="5" id="KW-0720">Serine protease</keyword>
<evidence type="ECO:0000256" key="2">
    <source>
        <dbReference type="ARBA" id="ARBA00022490"/>
    </source>
</evidence>
<dbReference type="InterPro" id="IPR001907">
    <property type="entry name" value="ClpP"/>
</dbReference>
<reference evidence="7 8" key="1">
    <citation type="submission" date="2024-06" db="EMBL/GenBank/DDBJ databases">
        <title>Construction of an artificial bacterial consortium using nitrogen cycle bacteria from Cuatro Cienegas Basin and a mangrove forest.</title>
        <authorList>
            <person name="Aguilera-Najera D."/>
            <person name="Marquez-Cianci L."/>
            <person name="Martinez-Perez E."/>
            <person name="Rosas-Barrera M."/>
            <person name="Rodriguez-Cruz U.E."/>
            <person name="Tapia-Lopez R."/>
            <person name="Eguiarte L.E."/>
            <person name="Souza-Saldivar V."/>
        </authorList>
    </citation>
    <scope>NUCLEOTIDE SEQUENCE [LARGE SCALE GENOMIC DNA]</scope>
    <source>
        <strain evidence="7 8">S14-15</strain>
    </source>
</reference>
<dbReference type="PANTHER" id="PTHR10381">
    <property type="entry name" value="ATP-DEPENDENT CLP PROTEASE PROTEOLYTIC SUBUNIT"/>
    <property type="match status" value="1"/>
</dbReference>
<keyword evidence="4 7" id="KW-0378">Hydrolase</keyword>
<dbReference type="SUPFAM" id="SSF52096">
    <property type="entry name" value="ClpP/crotonase"/>
    <property type="match status" value="1"/>
</dbReference>
<evidence type="ECO:0000256" key="6">
    <source>
        <dbReference type="RuleBase" id="RU003567"/>
    </source>
</evidence>
<dbReference type="GO" id="GO:0006508">
    <property type="term" value="P:proteolysis"/>
    <property type="evidence" value="ECO:0007669"/>
    <property type="project" value="UniProtKB-KW"/>
</dbReference>
<dbReference type="EMBL" id="JBEOME010000002">
    <property type="protein sequence ID" value="MER3120804.1"/>
    <property type="molecule type" value="Genomic_DNA"/>
</dbReference>
<dbReference type="GO" id="GO:0008233">
    <property type="term" value="F:peptidase activity"/>
    <property type="evidence" value="ECO:0007669"/>
    <property type="project" value="UniProtKB-KW"/>
</dbReference>
<evidence type="ECO:0000313" key="7">
    <source>
        <dbReference type="EMBL" id="MER3120804.1"/>
    </source>
</evidence>
<dbReference type="InterPro" id="IPR023562">
    <property type="entry name" value="ClpP/TepA"/>
</dbReference>
<comment type="caution">
    <text evidence="7">The sequence shown here is derived from an EMBL/GenBank/DDBJ whole genome shotgun (WGS) entry which is preliminary data.</text>
</comment>
<dbReference type="Pfam" id="PF00574">
    <property type="entry name" value="CLP_protease"/>
    <property type="match status" value="1"/>
</dbReference>
<proteinExistence type="inferred from homology"/>
<dbReference type="InterPro" id="IPR029045">
    <property type="entry name" value="ClpP/crotonase-like_dom_sf"/>
</dbReference>